<accession>A0ABS8D4Z4</accession>
<comment type="caution">
    <text evidence="1">The sequence shown here is derived from an EMBL/GenBank/DDBJ whole genome shotgun (WGS) entry which is preliminary data.</text>
</comment>
<evidence type="ECO:0000313" key="1">
    <source>
        <dbReference type="EMBL" id="MCB6183041.1"/>
    </source>
</evidence>
<gene>
    <name evidence="1" type="ORF">LIN78_05700</name>
</gene>
<reference evidence="1" key="1">
    <citation type="submission" date="2021-10" db="EMBL/GenBank/DDBJ databases">
        <title>The complete genome sequence of Leeia sp. TBRC 13508.</title>
        <authorList>
            <person name="Charoenyingcharoen P."/>
            <person name="Yukphan P."/>
        </authorList>
    </citation>
    <scope>NUCLEOTIDE SEQUENCE</scope>
    <source>
        <strain evidence="1">TBRC 13508</strain>
    </source>
</reference>
<dbReference type="RefSeq" id="WP_227179398.1">
    <property type="nucleotide sequence ID" value="NZ_JAJBZT010000002.1"/>
</dbReference>
<sequence length="79" mass="8974">MTTDESSEDLKVVCLAIENKRSLNTAFPLIGVSSMRKVVDELKLAITTWQVFFTIKEPTFIQSGLLFETLLLERRAKPD</sequence>
<keyword evidence="2" id="KW-1185">Reference proteome</keyword>
<name>A0ABS8D4Z4_9NEIS</name>
<dbReference type="Proteomes" id="UP001165395">
    <property type="component" value="Unassembled WGS sequence"/>
</dbReference>
<organism evidence="1 2">
    <name type="scientific">Leeia speluncae</name>
    <dbReference type="NCBI Taxonomy" id="2884804"/>
    <lineage>
        <taxon>Bacteria</taxon>
        <taxon>Pseudomonadati</taxon>
        <taxon>Pseudomonadota</taxon>
        <taxon>Betaproteobacteria</taxon>
        <taxon>Neisseriales</taxon>
        <taxon>Leeiaceae</taxon>
        <taxon>Leeia</taxon>
    </lineage>
</organism>
<dbReference type="EMBL" id="JAJBZT010000002">
    <property type="protein sequence ID" value="MCB6183041.1"/>
    <property type="molecule type" value="Genomic_DNA"/>
</dbReference>
<protein>
    <submittedName>
        <fullName evidence="1">Uncharacterized protein</fullName>
    </submittedName>
</protein>
<proteinExistence type="predicted"/>
<evidence type="ECO:0000313" key="2">
    <source>
        <dbReference type="Proteomes" id="UP001165395"/>
    </source>
</evidence>